<dbReference type="InterPro" id="IPR011009">
    <property type="entry name" value="Kinase-like_dom_sf"/>
</dbReference>
<gene>
    <name evidence="9" type="ORF">PZE19_10680</name>
</gene>
<dbReference type="SUPFAM" id="SSF56112">
    <property type="entry name" value="Protein kinase-like (PK-like)"/>
    <property type="match status" value="1"/>
</dbReference>
<name>A0ABT6F9I7_9BACT</name>
<keyword evidence="10" id="KW-1185">Reference proteome</keyword>
<evidence type="ECO:0000256" key="4">
    <source>
        <dbReference type="ARBA" id="ARBA00022840"/>
    </source>
</evidence>
<dbReference type="PROSITE" id="PS00108">
    <property type="entry name" value="PROTEIN_KINASE_ST"/>
    <property type="match status" value="1"/>
</dbReference>
<feature type="region of interest" description="Disordered" evidence="6">
    <location>
        <begin position="1"/>
        <end position="34"/>
    </location>
</feature>
<reference evidence="9 10" key="1">
    <citation type="submission" date="2023-03" db="EMBL/GenBank/DDBJ databases">
        <title>Paludisphaera mucosa sp. nov. a novel planctomycete from northern fen.</title>
        <authorList>
            <person name="Ivanova A."/>
        </authorList>
    </citation>
    <scope>NUCLEOTIDE SEQUENCE [LARGE SCALE GENOMIC DNA]</scope>
    <source>
        <strain evidence="9 10">Pla2</strain>
    </source>
</reference>
<evidence type="ECO:0000259" key="8">
    <source>
        <dbReference type="PROSITE" id="PS50011"/>
    </source>
</evidence>
<dbReference type="PROSITE" id="PS00107">
    <property type="entry name" value="PROTEIN_KINASE_ATP"/>
    <property type="match status" value="1"/>
</dbReference>
<evidence type="ECO:0000256" key="2">
    <source>
        <dbReference type="ARBA" id="ARBA00022741"/>
    </source>
</evidence>
<dbReference type="PANTHER" id="PTHR43289:SF6">
    <property type="entry name" value="SERINE_THREONINE-PROTEIN KINASE NEKL-3"/>
    <property type="match status" value="1"/>
</dbReference>
<sequence length="444" mass="48038">MAAPADAEKPSTSTSASNTASNPKDERGLSSLDESNLERSIIRRGLATPAEVDACKAYRAKLAAQGDGTPAHGLLDVMVGAKVLTKSQMSRLLQERGEATRKLEIPGYTIIEKLGKGSMGVVFKARQNSVNRTVAVKILLDTLAQNKEFIRRFEREAQIAAKLSHNNIVNAIDAGEAGGRYFFVMEYVEGPTIKDFLDKNKIFEEKDAVRIAMAVAEALKHANQRGLIHRDVKPENVILTKDGSVKLADLGLARLTGDETWGLSEAGMAIGTPYYISPEQVRGQTDVDIRADIYSLGATLYHMVTGKVPYGGDTPAEVMRKHVDPRVELVPPDHLNSNISSGLGMVIETMLSKNRENRYSTPDDLILDFKCLLQGDSPMIAAQKPDSLEALAEGEADAFAPSAVDEAQMSEMAGYVNARNQIIAALAVILAVSMVTNVIMLVAK</sequence>
<evidence type="ECO:0000313" key="10">
    <source>
        <dbReference type="Proteomes" id="UP001216907"/>
    </source>
</evidence>
<evidence type="ECO:0000256" key="6">
    <source>
        <dbReference type="SAM" id="MobiDB-lite"/>
    </source>
</evidence>
<dbReference type="Gene3D" id="1.10.510.10">
    <property type="entry name" value="Transferase(Phosphotransferase) domain 1"/>
    <property type="match status" value="1"/>
</dbReference>
<keyword evidence="2 5" id="KW-0547">Nucleotide-binding</keyword>
<feature type="binding site" evidence="5">
    <location>
        <position position="137"/>
    </location>
    <ligand>
        <name>ATP</name>
        <dbReference type="ChEBI" id="CHEBI:30616"/>
    </ligand>
</feature>
<keyword evidence="3 9" id="KW-0418">Kinase</keyword>
<keyword evidence="9" id="KW-0804">Transcription</keyword>
<dbReference type="PANTHER" id="PTHR43289">
    <property type="entry name" value="MITOGEN-ACTIVATED PROTEIN KINASE KINASE KINASE 20-RELATED"/>
    <property type="match status" value="1"/>
</dbReference>
<evidence type="ECO:0000256" key="7">
    <source>
        <dbReference type="SAM" id="Phobius"/>
    </source>
</evidence>
<dbReference type="EMBL" id="JARRAG010000002">
    <property type="protein sequence ID" value="MDG3004242.1"/>
    <property type="molecule type" value="Genomic_DNA"/>
</dbReference>
<evidence type="ECO:0000313" key="9">
    <source>
        <dbReference type="EMBL" id="MDG3004242.1"/>
    </source>
</evidence>
<keyword evidence="4 5" id="KW-0067">ATP-binding</keyword>
<proteinExistence type="predicted"/>
<evidence type="ECO:0000256" key="3">
    <source>
        <dbReference type="ARBA" id="ARBA00022777"/>
    </source>
</evidence>
<keyword evidence="1 9" id="KW-0808">Transferase</keyword>
<keyword evidence="9" id="KW-0240">DNA-directed RNA polymerase</keyword>
<evidence type="ECO:0000256" key="1">
    <source>
        <dbReference type="ARBA" id="ARBA00022679"/>
    </source>
</evidence>
<dbReference type="Proteomes" id="UP001216907">
    <property type="component" value="Unassembled WGS sequence"/>
</dbReference>
<protein>
    <submittedName>
        <fullName evidence="9">Serine/threonine-protein kinase</fullName>
        <ecNumber evidence="9">2.7.11.1</ecNumber>
    </submittedName>
</protein>
<dbReference type="EC" id="2.7.11.1" evidence="9"/>
<feature type="compositionally biased region" description="Low complexity" evidence="6">
    <location>
        <begin position="11"/>
        <end position="22"/>
    </location>
</feature>
<keyword evidence="7" id="KW-0812">Transmembrane</keyword>
<dbReference type="GO" id="GO:0004674">
    <property type="term" value="F:protein serine/threonine kinase activity"/>
    <property type="evidence" value="ECO:0007669"/>
    <property type="project" value="UniProtKB-EC"/>
</dbReference>
<dbReference type="InterPro" id="IPR017441">
    <property type="entry name" value="Protein_kinase_ATP_BS"/>
</dbReference>
<keyword evidence="7" id="KW-1133">Transmembrane helix</keyword>
<dbReference type="GO" id="GO:0000428">
    <property type="term" value="C:DNA-directed RNA polymerase complex"/>
    <property type="evidence" value="ECO:0007669"/>
    <property type="project" value="UniProtKB-KW"/>
</dbReference>
<dbReference type="RefSeq" id="WP_277860603.1">
    <property type="nucleotide sequence ID" value="NZ_JARRAG010000002.1"/>
</dbReference>
<evidence type="ECO:0000256" key="5">
    <source>
        <dbReference type="PROSITE-ProRule" id="PRU10141"/>
    </source>
</evidence>
<accession>A0ABT6F9I7</accession>
<feature type="transmembrane region" description="Helical" evidence="7">
    <location>
        <begin position="422"/>
        <end position="443"/>
    </location>
</feature>
<dbReference type="PROSITE" id="PS50011">
    <property type="entry name" value="PROTEIN_KINASE_DOM"/>
    <property type="match status" value="1"/>
</dbReference>
<dbReference type="InterPro" id="IPR008271">
    <property type="entry name" value="Ser/Thr_kinase_AS"/>
</dbReference>
<dbReference type="Pfam" id="PF00069">
    <property type="entry name" value="Pkinase"/>
    <property type="match status" value="1"/>
</dbReference>
<comment type="caution">
    <text evidence="9">The sequence shown here is derived from an EMBL/GenBank/DDBJ whole genome shotgun (WGS) entry which is preliminary data.</text>
</comment>
<organism evidence="9 10">
    <name type="scientific">Paludisphaera mucosa</name>
    <dbReference type="NCBI Taxonomy" id="3030827"/>
    <lineage>
        <taxon>Bacteria</taxon>
        <taxon>Pseudomonadati</taxon>
        <taxon>Planctomycetota</taxon>
        <taxon>Planctomycetia</taxon>
        <taxon>Isosphaerales</taxon>
        <taxon>Isosphaeraceae</taxon>
        <taxon>Paludisphaera</taxon>
    </lineage>
</organism>
<dbReference type="Gene3D" id="3.30.200.20">
    <property type="entry name" value="Phosphorylase Kinase, domain 1"/>
    <property type="match status" value="1"/>
</dbReference>
<dbReference type="InterPro" id="IPR000719">
    <property type="entry name" value="Prot_kinase_dom"/>
</dbReference>
<dbReference type="SMART" id="SM00220">
    <property type="entry name" value="S_TKc"/>
    <property type="match status" value="1"/>
</dbReference>
<keyword evidence="7" id="KW-0472">Membrane</keyword>
<dbReference type="CDD" id="cd14014">
    <property type="entry name" value="STKc_PknB_like"/>
    <property type="match status" value="1"/>
</dbReference>
<feature type="domain" description="Protein kinase" evidence="8">
    <location>
        <begin position="108"/>
        <end position="380"/>
    </location>
</feature>